<dbReference type="AlphaFoldDB" id="A0A1V4EXJ4"/>
<evidence type="ECO:0008006" key="3">
    <source>
        <dbReference type="Google" id="ProtNLM"/>
    </source>
</evidence>
<proteinExistence type="predicted"/>
<evidence type="ECO:0000313" key="1">
    <source>
        <dbReference type="EMBL" id="OPG17611.1"/>
    </source>
</evidence>
<name>A0A1V4EXJ4_9BACL</name>
<dbReference type="Proteomes" id="UP000190229">
    <property type="component" value="Unassembled WGS sequence"/>
</dbReference>
<sequence length="178" mass="20130">MMKCYNPAWSDVCVAVTIVLLTVARGNTMERMLSSIPRANVTFKSDEQYFEMLTRVVFLTGFSAHVVSKRWPAFRVAFDFFALDEVAVYDDERFEQLLSTQSGIVRNARKVKATIENAKRCVALRDQYGSLHAFFSDTLCSPAESAVKMFTRTFAQIGESAALVLYNMLEQDASIIHE</sequence>
<dbReference type="EMBL" id="MWPS01000001">
    <property type="protein sequence ID" value="OPG17611.1"/>
    <property type="molecule type" value="Genomic_DNA"/>
</dbReference>
<accession>A0A1V4EXJ4</accession>
<dbReference type="Gene3D" id="1.10.340.30">
    <property type="entry name" value="Hypothetical protein, domain 2"/>
    <property type="match status" value="1"/>
</dbReference>
<dbReference type="PANTHER" id="PTHR30037">
    <property type="entry name" value="DNA-3-METHYLADENINE GLYCOSYLASE 1"/>
    <property type="match status" value="1"/>
</dbReference>
<dbReference type="PANTHER" id="PTHR30037:SF3">
    <property type="entry name" value="BLR0857 PROTEIN"/>
    <property type="match status" value="1"/>
</dbReference>
<gene>
    <name evidence="1" type="ORF">B2M26_00175</name>
</gene>
<comment type="caution">
    <text evidence="1">The sequence shown here is derived from an EMBL/GenBank/DDBJ whole genome shotgun (WGS) entry which is preliminary data.</text>
</comment>
<reference evidence="1 2" key="1">
    <citation type="submission" date="2017-02" db="EMBL/GenBank/DDBJ databases">
        <title>Draft genome of Acidibacillus ferrooxidans Huett2.</title>
        <authorList>
            <person name="Schopf S."/>
        </authorList>
    </citation>
    <scope>NUCLEOTIDE SEQUENCE [LARGE SCALE GENOMIC DNA]</scope>
    <source>
        <strain evidence="1 2">Huett2</strain>
    </source>
</reference>
<organism evidence="1 2">
    <name type="scientific">Ferroacidibacillus organovorans</name>
    <dbReference type="NCBI Taxonomy" id="1765683"/>
    <lineage>
        <taxon>Bacteria</taxon>
        <taxon>Bacillati</taxon>
        <taxon>Bacillota</taxon>
        <taxon>Bacilli</taxon>
        <taxon>Bacillales</taxon>
        <taxon>Alicyclobacillaceae</taxon>
        <taxon>Ferroacidibacillus</taxon>
    </lineage>
</organism>
<dbReference type="InterPro" id="IPR005019">
    <property type="entry name" value="Adenine_glyco"/>
</dbReference>
<dbReference type="GO" id="GO:0006284">
    <property type="term" value="P:base-excision repair"/>
    <property type="evidence" value="ECO:0007669"/>
    <property type="project" value="InterPro"/>
</dbReference>
<protein>
    <recommendedName>
        <fullName evidence="3">HhH-GPD domain-containing protein</fullName>
    </recommendedName>
</protein>
<dbReference type="Pfam" id="PF03352">
    <property type="entry name" value="Adenine_glyco"/>
    <property type="match status" value="1"/>
</dbReference>
<dbReference type="InterPro" id="IPR011257">
    <property type="entry name" value="DNA_glycosylase"/>
</dbReference>
<evidence type="ECO:0000313" key="2">
    <source>
        <dbReference type="Proteomes" id="UP000190229"/>
    </source>
</evidence>
<keyword evidence="2" id="KW-1185">Reference proteome</keyword>
<dbReference type="GO" id="GO:0008725">
    <property type="term" value="F:DNA-3-methyladenine glycosylase activity"/>
    <property type="evidence" value="ECO:0007669"/>
    <property type="project" value="InterPro"/>
</dbReference>
<dbReference type="InterPro" id="IPR052891">
    <property type="entry name" value="DNA-3mA_glycosylase"/>
</dbReference>
<dbReference type="SUPFAM" id="SSF48150">
    <property type="entry name" value="DNA-glycosylase"/>
    <property type="match status" value="1"/>
</dbReference>